<evidence type="ECO:0000313" key="2">
    <source>
        <dbReference type="Proteomes" id="UP000526501"/>
    </source>
</evidence>
<organism evidence="1 2">
    <name type="scientific">Pelagicoccus albus</name>
    <dbReference type="NCBI Taxonomy" id="415222"/>
    <lineage>
        <taxon>Bacteria</taxon>
        <taxon>Pseudomonadati</taxon>
        <taxon>Verrucomicrobiota</taxon>
        <taxon>Opitutia</taxon>
        <taxon>Puniceicoccales</taxon>
        <taxon>Pelagicoccaceae</taxon>
        <taxon>Pelagicoccus</taxon>
    </lineage>
</organism>
<evidence type="ECO:0008006" key="3">
    <source>
        <dbReference type="Google" id="ProtNLM"/>
    </source>
</evidence>
<reference evidence="1 2" key="1">
    <citation type="submission" date="2020-07" db="EMBL/GenBank/DDBJ databases">
        <authorList>
            <person name="Feng X."/>
        </authorList>
    </citation>
    <scope>NUCLEOTIDE SEQUENCE [LARGE SCALE GENOMIC DNA]</scope>
    <source>
        <strain evidence="1 2">JCM23202</strain>
    </source>
</reference>
<keyword evidence="2" id="KW-1185">Reference proteome</keyword>
<gene>
    <name evidence="1" type="ORF">H5P27_03810</name>
</gene>
<dbReference type="RefSeq" id="WP_185659053.1">
    <property type="nucleotide sequence ID" value="NZ_CAWPOO010000006.1"/>
</dbReference>
<protein>
    <recommendedName>
        <fullName evidence="3">SpoIIAA-like</fullName>
    </recommendedName>
</protein>
<dbReference type="AlphaFoldDB" id="A0A7X1B422"/>
<proteinExistence type="predicted"/>
<name>A0A7X1B422_9BACT</name>
<dbReference type="EMBL" id="JACHVC010000006">
    <property type="protein sequence ID" value="MBC2605162.1"/>
    <property type="molecule type" value="Genomic_DNA"/>
</dbReference>
<sequence>MKIPPVEHLPELNCLLIRLDGPLTPAGFIDVYNGVLKHEKFRKDMHLIWNASSASLQGITMKDVKRVFDCVKKSEAIRGRSCSAWVFSRGQNYESACLFNAAFGSNIKIRYEIFDSIHEASEWIRNVKLYGFQHHTII</sequence>
<accession>A0A7X1B422</accession>
<comment type="caution">
    <text evidence="1">The sequence shown here is derived from an EMBL/GenBank/DDBJ whole genome shotgun (WGS) entry which is preliminary data.</text>
</comment>
<dbReference type="Proteomes" id="UP000526501">
    <property type="component" value="Unassembled WGS sequence"/>
</dbReference>
<evidence type="ECO:0000313" key="1">
    <source>
        <dbReference type="EMBL" id="MBC2605162.1"/>
    </source>
</evidence>